<dbReference type="Pfam" id="PF18308">
    <property type="entry name" value="GGA_N-GAT"/>
    <property type="match status" value="1"/>
</dbReference>
<dbReference type="SUPFAM" id="SSF49348">
    <property type="entry name" value="Clathrin adaptor appendage domain"/>
    <property type="match status" value="1"/>
</dbReference>
<dbReference type="AlphaFoldDB" id="A0A9P7YFA7"/>
<evidence type="ECO:0000256" key="6">
    <source>
        <dbReference type="ARBA" id="ARBA00023054"/>
    </source>
</evidence>
<dbReference type="Gene3D" id="1.20.58.160">
    <property type="match status" value="1"/>
</dbReference>
<dbReference type="InterPro" id="IPR038425">
    <property type="entry name" value="GAT_sf"/>
</dbReference>
<proteinExistence type="predicted"/>
<evidence type="ECO:0000256" key="7">
    <source>
        <dbReference type="ARBA" id="ARBA00053552"/>
    </source>
</evidence>
<dbReference type="InterPro" id="IPR052653">
    <property type="entry name" value="ARF-binding"/>
</dbReference>
<evidence type="ECO:0000256" key="2">
    <source>
        <dbReference type="ARBA" id="ARBA00011446"/>
    </source>
</evidence>
<evidence type="ECO:0000256" key="4">
    <source>
        <dbReference type="ARBA" id="ARBA00022927"/>
    </source>
</evidence>
<evidence type="ECO:0000256" key="9">
    <source>
        <dbReference type="SAM" id="MobiDB-lite"/>
    </source>
</evidence>
<dbReference type="GO" id="GO:0006896">
    <property type="term" value="P:Golgi to vacuole transport"/>
    <property type="evidence" value="ECO:0007669"/>
    <property type="project" value="UniProtKB-ARBA"/>
</dbReference>
<comment type="function">
    <text evidence="7">May play a role in the regulation of membrane traffic through the trans-Golgi network.</text>
</comment>
<comment type="subunit">
    <text evidence="8">Binds to ARF1 and ARF2.</text>
</comment>
<accession>A0A9P7YFA7</accession>
<dbReference type="PANTHER" id="PTHR47180">
    <property type="entry name" value="ADP-RIBOSYLATION FACTOR-BINDING PROTEIN GGA1-RELATED"/>
    <property type="match status" value="1"/>
</dbReference>
<dbReference type="InterPro" id="IPR008942">
    <property type="entry name" value="ENTH_VHS"/>
</dbReference>
<dbReference type="GO" id="GO:0006895">
    <property type="term" value="P:Golgi to endosome transport"/>
    <property type="evidence" value="ECO:0007669"/>
    <property type="project" value="TreeGrafter"/>
</dbReference>
<dbReference type="Pfam" id="PF02883">
    <property type="entry name" value="Alpha_adaptinC2"/>
    <property type="match status" value="1"/>
</dbReference>
<dbReference type="InterPro" id="IPR004152">
    <property type="entry name" value="GAT_dom"/>
</dbReference>
<dbReference type="Pfam" id="PF00790">
    <property type="entry name" value="VHS"/>
    <property type="match status" value="1"/>
</dbReference>
<dbReference type="PROSITE" id="PS50909">
    <property type="entry name" value="GAT"/>
    <property type="match status" value="1"/>
</dbReference>
<dbReference type="GO" id="GO:0005829">
    <property type="term" value="C:cytosol"/>
    <property type="evidence" value="ECO:0007669"/>
    <property type="project" value="GOC"/>
</dbReference>
<dbReference type="FunFam" id="1.20.5.170:FF:000024">
    <property type="entry name" value="VHS domain-containing protein"/>
    <property type="match status" value="1"/>
</dbReference>
<dbReference type="OrthoDB" id="2018246at2759"/>
<dbReference type="FunFam" id="1.20.58.160:FF:000003">
    <property type="entry name" value="VHS domain protein"/>
    <property type="match status" value="1"/>
</dbReference>
<dbReference type="Gene3D" id="2.60.40.1230">
    <property type="match status" value="1"/>
</dbReference>
<dbReference type="InterPro" id="IPR002014">
    <property type="entry name" value="VHS_dom"/>
</dbReference>
<feature type="domain" description="VHS" evidence="10">
    <location>
        <begin position="32"/>
        <end position="168"/>
    </location>
</feature>
<reference evidence="13" key="1">
    <citation type="journal article" date="2021" name="IMA Fungus">
        <title>Genomic characterization of three marine fungi, including Emericellopsis atlantica sp. nov. with signatures of a generalist lifestyle and marine biomass degradation.</title>
        <authorList>
            <person name="Hagestad O.C."/>
            <person name="Hou L."/>
            <person name="Andersen J.H."/>
            <person name="Hansen E.H."/>
            <person name="Altermark B."/>
            <person name="Li C."/>
            <person name="Kuhnert E."/>
            <person name="Cox R.J."/>
            <person name="Crous P.W."/>
            <person name="Spatafora J.W."/>
            <person name="Lail K."/>
            <person name="Amirebrahimi M."/>
            <person name="Lipzen A."/>
            <person name="Pangilinan J."/>
            <person name="Andreopoulos W."/>
            <person name="Hayes R.D."/>
            <person name="Ng V."/>
            <person name="Grigoriev I.V."/>
            <person name="Jackson S.A."/>
            <person name="Sutton T.D.S."/>
            <person name="Dobson A.D.W."/>
            <person name="Rama T."/>
        </authorList>
    </citation>
    <scope>NUCLEOTIDE SEQUENCE</scope>
    <source>
        <strain evidence="13">TRa018bII</strain>
    </source>
</reference>
<dbReference type="CDD" id="cd16998">
    <property type="entry name" value="VHS_GGA_fungi"/>
    <property type="match status" value="1"/>
</dbReference>
<sequence>MEAASARMAARDRFGVMGDPGPSQLQRYIQQACSPENFEPNLALNLEISDLVNQKKGNAPREAAVAIVNYTNHRNPNVSLLALNLLDICVKNCGYPFHLQISTKEFLNELVRRFPERPPMRATRVQQKILEAIEEWRGTICQTSRYKEDLGFIRDMHRLLSYKGYIFPEVRREDAAVLNPSDNLKSAEEMEEEEKDAQSAKLQELIRRGGPEDLQEANRLMKIMAGYDTRQKTDYRAKAAEEVGKVQQKARLLEERLAEFRAGDTMTEGDVYEELASALQSAHPKIQRMCEEESDDHEAVAKLLEINDSIHRTVERYKLMTKGDVESAAKIAKGTLGTSTGVSKNAANELSLIDFDGDTSDMNGSGSMEPPVQGTPGGLEDDLLGLSMGETSYGQGGGISLGFGDNTNIPRPALISTATDNSTAKRPTPTRSPAPQSSGPTLVKPDYSSFSAFGSPSQPASQSTTPQPSLFQQQAAMAKPQPPPPTADPFAALASPVRASTPQQPQKSIFDFAPLQAPKPATAPDMAAPAADDDEWAFSSALPEGLPATNTVAVSNTALAISLHASREAQSPAIIILAITFSSQSDQPISELTFMAAVTKGYSLKLQPQTGRRLQPQEKAGVKQVIHLNGVEQGKGDSVKLRWKASYKIGEQQVNEQGEIPSLGIS</sequence>
<dbReference type="InterPro" id="IPR041198">
    <property type="entry name" value="GGA_N-GAT"/>
</dbReference>
<evidence type="ECO:0000259" key="11">
    <source>
        <dbReference type="PROSITE" id="PS50180"/>
    </source>
</evidence>
<dbReference type="PANTHER" id="PTHR47180:SF1">
    <property type="entry name" value="ADP-RIBOSYLATION FACTOR-BINDING PROTEIN GGA1-RELATED"/>
    <property type="match status" value="1"/>
</dbReference>
<feature type="region of interest" description="Disordered" evidence="9">
    <location>
        <begin position="410"/>
        <end position="491"/>
    </location>
</feature>
<dbReference type="Gene3D" id="1.20.5.170">
    <property type="match status" value="1"/>
</dbReference>
<dbReference type="PROSITE" id="PS50180">
    <property type="entry name" value="GAE"/>
    <property type="match status" value="1"/>
</dbReference>
<name>A0A9P7YFA7_9HELO</name>
<dbReference type="InterPro" id="IPR008153">
    <property type="entry name" value="GAE_dom"/>
</dbReference>
<dbReference type="Gene3D" id="1.25.40.90">
    <property type="match status" value="1"/>
</dbReference>
<keyword evidence="3" id="KW-0813">Transport</keyword>
<comment type="subcellular location">
    <subcellularLocation>
        <location evidence="1">Golgi apparatus</location>
        <location evidence="1">trans-Golgi network</location>
    </subcellularLocation>
</comment>
<feature type="compositionally biased region" description="Low complexity" evidence="9">
    <location>
        <begin position="455"/>
        <end position="479"/>
    </location>
</feature>
<protein>
    <submittedName>
        <fullName evidence="13">VHS domain-containing protein</fullName>
    </submittedName>
</protein>
<feature type="domain" description="GAT" evidence="12">
    <location>
        <begin position="195"/>
        <end position="322"/>
    </location>
</feature>
<evidence type="ECO:0000256" key="1">
    <source>
        <dbReference type="ARBA" id="ARBA00004601"/>
    </source>
</evidence>
<dbReference type="InterPro" id="IPR013041">
    <property type="entry name" value="Clathrin_app_Ig-like_sf"/>
</dbReference>
<keyword evidence="4" id="KW-0653">Protein transport</keyword>
<dbReference type="GO" id="GO:0035091">
    <property type="term" value="F:phosphatidylinositol binding"/>
    <property type="evidence" value="ECO:0007669"/>
    <property type="project" value="InterPro"/>
</dbReference>
<dbReference type="SMART" id="SM00809">
    <property type="entry name" value="Alpha_adaptinC2"/>
    <property type="match status" value="1"/>
</dbReference>
<evidence type="ECO:0000256" key="3">
    <source>
        <dbReference type="ARBA" id="ARBA00022448"/>
    </source>
</evidence>
<comment type="subunit">
    <text evidence="2">Component of the ESCRT-0 complex composed of HSE1 and VPS27.</text>
</comment>
<dbReference type="EMBL" id="MU251563">
    <property type="protein sequence ID" value="KAG9232142.1"/>
    <property type="molecule type" value="Genomic_DNA"/>
</dbReference>
<dbReference type="GO" id="GO:0043328">
    <property type="term" value="P:protein transport to vacuole involved in ubiquitin-dependent protein catabolic process via the multivesicular body sorting pathway"/>
    <property type="evidence" value="ECO:0007669"/>
    <property type="project" value="UniProtKB-ARBA"/>
</dbReference>
<dbReference type="InterPro" id="IPR008152">
    <property type="entry name" value="Clathrin_a/b/g-adaptin_app_Ig"/>
</dbReference>
<feature type="compositionally biased region" description="Polar residues" evidence="9">
    <location>
        <begin position="416"/>
        <end position="440"/>
    </location>
</feature>
<evidence type="ECO:0000313" key="13">
    <source>
        <dbReference type="EMBL" id="KAG9232142.1"/>
    </source>
</evidence>
<dbReference type="SMART" id="SM00288">
    <property type="entry name" value="VHS"/>
    <property type="match status" value="1"/>
</dbReference>
<dbReference type="FunFam" id="1.25.40.90:FF:000008">
    <property type="entry name" value="VHS domain protein"/>
    <property type="match status" value="1"/>
</dbReference>
<dbReference type="Pfam" id="PF03127">
    <property type="entry name" value="GAT"/>
    <property type="match status" value="1"/>
</dbReference>
<evidence type="ECO:0000259" key="10">
    <source>
        <dbReference type="PROSITE" id="PS50179"/>
    </source>
</evidence>
<comment type="caution">
    <text evidence="13">The sequence shown here is derived from an EMBL/GenBank/DDBJ whole genome shotgun (WGS) entry which is preliminary data.</text>
</comment>
<dbReference type="GO" id="GO:0043130">
    <property type="term" value="F:ubiquitin binding"/>
    <property type="evidence" value="ECO:0007669"/>
    <property type="project" value="InterPro"/>
</dbReference>
<evidence type="ECO:0000313" key="14">
    <source>
        <dbReference type="Proteomes" id="UP000824998"/>
    </source>
</evidence>
<evidence type="ECO:0000256" key="8">
    <source>
        <dbReference type="ARBA" id="ARBA00065344"/>
    </source>
</evidence>
<feature type="domain" description="GAE" evidence="11">
    <location>
        <begin position="546"/>
        <end position="664"/>
    </location>
</feature>
<gene>
    <name evidence="13" type="ORF">BJ875DRAFT_93713</name>
</gene>
<feature type="region of interest" description="Disordered" evidence="9">
    <location>
        <begin position="357"/>
        <end position="391"/>
    </location>
</feature>
<keyword evidence="6" id="KW-0175">Coiled coil</keyword>
<dbReference type="PROSITE" id="PS50179">
    <property type="entry name" value="VHS"/>
    <property type="match status" value="1"/>
</dbReference>
<evidence type="ECO:0000259" key="12">
    <source>
        <dbReference type="PROSITE" id="PS50909"/>
    </source>
</evidence>
<evidence type="ECO:0000256" key="5">
    <source>
        <dbReference type="ARBA" id="ARBA00023034"/>
    </source>
</evidence>
<dbReference type="CDD" id="cd14235">
    <property type="entry name" value="GAT_GGA_fungi"/>
    <property type="match status" value="1"/>
</dbReference>
<dbReference type="Proteomes" id="UP000824998">
    <property type="component" value="Unassembled WGS sequence"/>
</dbReference>
<keyword evidence="14" id="KW-1185">Reference proteome</keyword>
<dbReference type="SUPFAM" id="SSF89009">
    <property type="entry name" value="GAT-like domain"/>
    <property type="match status" value="1"/>
</dbReference>
<dbReference type="SUPFAM" id="SSF48464">
    <property type="entry name" value="ENTH/VHS domain"/>
    <property type="match status" value="1"/>
</dbReference>
<dbReference type="GO" id="GO:0005802">
    <property type="term" value="C:trans-Golgi network"/>
    <property type="evidence" value="ECO:0007669"/>
    <property type="project" value="TreeGrafter"/>
</dbReference>
<organism evidence="13 14">
    <name type="scientific">Amylocarpus encephaloides</name>
    <dbReference type="NCBI Taxonomy" id="45428"/>
    <lineage>
        <taxon>Eukaryota</taxon>
        <taxon>Fungi</taxon>
        <taxon>Dikarya</taxon>
        <taxon>Ascomycota</taxon>
        <taxon>Pezizomycotina</taxon>
        <taxon>Leotiomycetes</taxon>
        <taxon>Helotiales</taxon>
        <taxon>Helotiales incertae sedis</taxon>
        <taxon>Amylocarpus</taxon>
    </lineage>
</organism>
<keyword evidence="5" id="KW-0333">Golgi apparatus</keyword>